<feature type="compositionally biased region" description="Basic residues" evidence="4">
    <location>
        <begin position="16"/>
        <end position="26"/>
    </location>
</feature>
<feature type="compositionally biased region" description="Acidic residues" evidence="4">
    <location>
        <begin position="104"/>
        <end position="118"/>
    </location>
</feature>
<dbReference type="EMBL" id="JBEVYD010000005">
    <property type="protein sequence ID" value="KAL3232211.1"/>
    <property type="molecule type" value="Genomic_DNA"/>
</dbReference>
<feature type="region of interest" description="Disordered" evidence="4">
    <location>
        <begin position="14"/>
        <end position="167"/>
    </location>
</feature>
<gene>
    <name evidence="5" type="ORF">RNJ44_04127</name>
</gene>
<dbReference type="PANTHER" id="PTHR24107:SF30">
    <property type="entry name" value="GLC7-INTERACTING PROTEIN 3-RELATED"/>
    <property type="match status" value="1"/>
</dbReference>
<evidence type="ECO:0000313" key="6">
    <source>
        <dbReference type="Proteomes" id="UP001623330"/>
    </source>
</evidence>
<feature type="compositionally biased region" description="Low complexity" evidence="4">
    <location>
        <begin position="140"/>
        <end position="156"/>
    </location>
</feature>
<proteinExistence type="predicted"/>
<comment type="caution">
    <text evidence="5">The sequence shown here is derived from an EMBL/GenBank/DDBJ whole genome shotgun (WGS) entry which is preliminary data.</text>
</comment>
<evidence type="ECO:0000256" key="4">
    <source>
        <dbReference type="SAM" id="MobiDB-lite"/>
    </source>
</evidence>
<dbReference type="InterPro" id="IPR032675">
    <property type="entry name" value="LRR_dom_sf"/>
</dbReference>
<name>A0ABR4NU13_9SACH</name>
<dbReference type="SUPFAM" id="SSF52047">
    <property type="entry name" value="RNI-like"/>
    <property type="match status" value="1"/>
</dbReference>
<evidence type="ECO:0000256" key="3">
    <source>
        <dbReference type="ARBA" id="ARBA00023212"/>
    </source>
</evidence>
<dbReference type="PANTHER" id="PTHR24107">
    <property type="entry name" value="YNEIN REGULATORY COMPLEX SUBUNIT 5"/>
    <property type="match status" value="1"/>
</dbReference>
<dbReference type="Gene3D" id="3.80.10.10">
    <property type="entry name" value="Ribonuclease Inhibitor"/>
    <property type="match status" value="1"/>
</dbReference>
<feature type="compositionally biased region" description="Polar residues" evidence="4">
    <location>
        <begin position="1066"/>
        <end position="1075"/>
    </location>
</feature>
<feature type="compositionally biased region" description="Low complexity" evidence="4">
    <location>
        <begin position="183"/>
        <end position="201"/>
    </location>
</feature>
<keyword evidence="3" id="KW-0206">Cytoskeleton</keyword>
<accession>A0ABR4NU13</accession>
<reference evidence="5 6" key="1">
    <citation type="submission" date="2024-05" db="EMBL/GenBank/DDBJ databases">
        <title>Long read based assembly of the Candida bracarensis genome reveals expanded adhesin content.</title>
        <authorList>
            <person name="Marcet-Houben M."/>
            <person name="Ksiezopolska E."/>
            <person name="Gabaldon T."/>
        </authorList>
    </citation>
    <scope>NUCLEOTIDE SEQUENCE [LARGE SCALE GENOMIC DNA]</scope>
    <source>
        <strain evidence="5 6">CBM6</strain>
    </source>
</reference>
<dbReference type="Proteomes" id="UP001623330">
    <property type="component" value="Unassembled WGS sequence"/>
</dbReference>
<evidence type="ECO:0000313" key="5">
    <source>
        <dbReference type="EMBL" id="KAL3232211.1"/>
    </source>
</evidence>
<comment type="subcellular location">
    <subcellularLocation>
        <location evidence="1">Cytoplasm</location>
        <location evidence="1">Cytoskeleton</location>
    </subcellularLocation>
</comment>
<evidence type="ECO:0000256" key="2">
    <source>
        <dbReference type="ARBA" id="ARBA00022490"/>
    </source>
</evidence>
<protein>
    <submittedName>
        <fullName evidence="5">Uncharacterized protein</fullName>
    </submittedName>
</protein>
<feature type="compositionally biased region" description="Low complexity" evidence="4">
    <location>
        <begin position="47"/>
        <end position="57"/>
    </location>
</feature>
<sequence length="1177" mass="132300">MVVNDVDVPVEWLYKGTRHSRKKKKRVEVPRASRSGSNSTDKRSRSHSISNASLSHSGIFADINDVMSSSAIDDNDNDERSTKMAPLSQTRSLNGEVLEQQREQEEEEQEQEEEEEEGQQQKTKEVKRSSSLNGAKQKRSIFGSLFGRSRSSSQSQQKEKNPLSVSTNAAVSMVSGIADVIATPTSPASSTAPSTATVSSSIRRSLSIPKVSSPRSEPETPKKQLSSSSASITSAHRRDRRSHPKDLSKISLKRVTFAVDKFDSDPPQQLPSRSPRQGNILIPEDMVSDLPAISVGITSAQKGSNSPIYTKESQEYKRALEIHNAMMKEAEKHQQEAHFAARRIANEVSNFAVPGAPSFLLNLTSSLDSKKAATNDVEINTELSEKLNKTGIDLPIHMHEHHFQEDDLDLDTNKEITLDVIYTRCCHLREILPIPSTLKQVKDKTAPLQTLKFLNPKPTLIDVLSFCDFISIVPIQTVVFDNVNLSSEMFRTLLSSLASSSVLEKISLRNVNMDEYCWKLLCKFLLTSKSVIKIDISQTRIRPEMDPSLVRSGMDWDLLSMTLQRRSETLKPIEEILINGVNFDNIPLLDFQNFLVSFATQNNLENGVRLGLANANKAITSIDHFKFIFEWMSGFNVLGVDFAYNDLSNLVKPMLSKLSSLAYPNLQYFTLNSTNIQNINHMALLLKGLSRLPNLQFLDISNLPQVFPAILPYMYKYLPRFPQLKRLHLDNENMTYKEMTVVCNLLSKCTGLIHVSMLSETEPLPIGESEIINSNEDMTAAGKVFSKNNFSATLYAFARDSPNLVGLDIDYTSISEEVQSRLALCLMRNMRRTMDSSFQLDELDTQDELLFDGSLVSITAKDVLERLTKLNTKEFVDEKDVTKRYLLKKYVQKLHKIHYNVQETIDALFEKRKSGELPLQEKENLLRLILLEKNLMHILDIFGNMPNLSEVLGDGEKKADSSDHVNAHPNLKHFVEEAHMASGEDVNPPETEALSLRPHLMATESGKTIDTLTGRPVFSRRSSTTSVASKKQEEEEGELHKWGFYVQQQKSLYPDTEYPTEETDSSIDTAPTTVPSIGGKDKQIMTKLPSGPELRAAIIKAKGVNTIEELIQKINDHHCCDVESLYNILKQNEYDGPEIQEDLTESEKAHFEGAVKDIYEKLINQALINRDTKKVIG</sequence>
<feature type="region of interest" description="Disordered" evidence="4">
    <location>
        <begin position="1056"/>
        <end position="1080"/>
    </location>
</feature>
<keyword evidence="6" id="KW-1185">Reference proteome</keyword>
<keyword evidence="2" id="KW-0963">Cytoplasm</keyword>
<dbReference type="InterPro" id="IPR052410">
    <property type="entry name" value="DRC5"/>
</dbReference>
<feature type="region of interest" description="Disordered" evidence="4">
    <location>
        <begin position="183"/>
        <end position="249"/>
    </location>
</feature>
<evidence type="ECO:0000256" key="1">
    <source>
        <dbReference type="ARBA" id="ARBA00004245"/>
    </source>
</evidence>
<organism evidence="5 6">
    <name type="scientific">Nakaseomyces bracarensis</name>
    <dbReference type="NCBI Taxonomy" id="273131"/>
    <lineage>
        <taxon>Eukaryota</taxon>
        <taxon>Fungi</taxon>
        <taxon>Dikarya</taxon>
        <taxon>Ascomycota</taxon>
        <taxon>Saccharomycotina</taxon>
        <taxon>Saccharomycetes</taxon>
        <taxon>Saccharomycetales</taxon>
        <taxon>Saccharomycetaceae</taxon>
        <taxon>Nakaseomyces</taxon>
    </lineage>
</organism>